<dbReference type="Gene3D" id="3.40.50.300">
    <property type="entry name" value="P-loop containing nucleotide triphosphate hydrolases"/>
    <property type="match status" value="2"/>
</dbReference>
<keyword evidence="7" id="KW-1185">Reference proteome</keyword>
<gene>
    <name evidence="6" type="primary">recF_2</name>
    <name evidence="6" type="ORF">CLRAG_23820</name>
</gene>
<dbReference type="PATRIC" id="fig|1353534.3.peg.2419"/>
<evidence type="ECO:0000256" key="3">
    <source>
        <dbReference type="ARBA" id="ARBA00013368"/>
    </source>
</evidence>
<evidence type="ECO:0000256" key="1">
    <source>
        <dbReference type="ARBA" id="ARBA00006930"/>
    </source>
</evidence>
<dbReference type="InterPro" id="IPR027417">
    <property type="entry name" value="P-loop_NTPase"/>
</dbReference>
<dbReference type="PANTHER" id="PTHR32114">
    <property type="entry name" value="ABC TRANSPORTER ABCH.3"/>
    <property type="match status" value="1"/>
</dbReference>
<keyword evidence="4" id="KW-0175">Coiled coil</keyword>
<dbReference type="SUPFAM" id="SSF52540">
    <property type="entry name" value="P-loop containing nucleoside triphosphate hydrolases"/>
    <property type="match status" value="1"/>
</dbReference>
<evidence type="ECO:0000256" key="4">
    <source>
        <dbReference type="SAM" id="Coils"/>
    </source>
</evidence>
<dbReference type="RefSeq" id="WP_065078599.1">
    <property type="nucleotide sequence ID" value="NZ_LROS01000023.1"/>
</dbReference>
<evidence type="ECO:0000313" key="6">
    <source>
        <dbReference type="EMBL" id="OBR92676.1"/>
    </source>
</evidence>
<dbReference type="Pfam" id="PF13476">
    <property type="entry name" value="AAA_23"/>
    <property type="match status" value="1"/>
</dbReference>
<reference evidence="6 7" key="1">
    <citation type="journal article" date="2012" name="Front. Microbiol.">
        <title>Draft Genome Sequence of the Virulent Strain 01-B526 of the Fish Pathogen Aeromonas salmonicida.</title>
        <authorList>
            <person name="Charette S.J."/>
            <person name="Brochu F."/>
            <person name="Boyle B."/>
            <person name="Filion G."/>
            <person name="Tanaka K.H."/>
            <person name="Derome N."/>
        </authorList>
    </citation>
    <scope>NUCLEOTIDE SEQUENCE [LARGE SCALE GENOMIC DNA]</scope>
    <source>
        <strain evidence="6 7">P11</strain>
    </source>
</reference>
<dbReference type="GO" id="GO:0016887">
    <property type="term" value="F:ATP hydrolysis activity"/>
    <property type="evidence" value="ECO:0007669"/>
    <property type="project" value="InterPro"/>
</dbReference>
<comment type="similarity">
    <text evidence="1">Belongs to the SMC family. SbcC subfamily.</text>
</comment>
<dbReference type="Proteomes" id="UP000093954">
    <property type="component" value="Unassembled WGS sequence"/>
</dbReference>
<comment type="caution">
    <text evidence="6">The sequence shown here is derived from an EMBL/GenBank/DDBJ whole genome shotgun (WGS) entry which is preliminary data.</text>
</comment>
<dbReference type="AlphaFoldDB" id="A0A1A6ARG5"/>
<feature type="coiled-coil region" evidence="4">
    <location>
        <begin position="202"/>
        <end position="229"/>
    </location>
</feature>
<dbReference type="EMBL" id="LROS01000023">
    <property type="protein sequence ID" value="OBR92676.1"/>
    <property type="molecule type" value="Genomic_DNA"/>
</dbReference>
<dbReference type="InterPro" id="IPR038729">
    <property type="entry name" value="Rad50/SbcC_AAA"/>
</dbReference>
<evidence type="ECO:0000256" key="2">
    <source>
        <dbReference type="ARBA" id="ARBA00011322"/>
    </source>
</evidence>
<organism evidence="6 7">
    <name type="scientific">Clostridium ragsdalei P11</name>
    <dbReference type="NCBI Taxonomy" id="1353534"/>
    <lineage>
        <taxon>Bacteria</taxon>
        <taxon>Bacillati</taxon>
        <taxon>Bacillota</taxon>
        <taxon>Clostridia</taxon>
        <taxon>Eubacteriales</taxon>
        <taxon>Clostridiaceae</taxon>
        <taxon>Clostridium</taxon>
    </lineage>
</organism>
<sequence>MSRYRLGRIHLENYKLFDKKDIDFSMADLFVLDGPNGYGKTSIFEAIEYLVTGDIKRAEECPEVSGKLSYDTHFLSKNVDKNVVVSGELISGENVLKIERCINVQSISGVENNPKNLKNITNTMIWFCEKLEYNGMAEGADAVIKKYLGNDLLEDYYKFYYISQEDRLKFLMASETKRMEQISSLFNIDNEISEYTKYNSFKKKLSSKVNKLKEDNKAERTELDKDKGKIEKSKINREYKDIFQKCKRKPYWNEKAVKIKDKEKLDEILTELKKVAVLSRHIEEFQTSLVNSQFDRYISNKELLKKLLIFNAIYQDIDNKQREYKTFEYLKSLPTKEDSEEIDIEKLDFQKLKENINIEIDIVPVLRLQREILKARRNQNTYNKSLEKLQGSRENLTKSLSQWREDGGTEIKENVCPYCGTDFKIKAEYEKAIVGVESTLKECTDGETEKIKEYLLELQSEYDEKFKVVITKFINENSYMDNDLIKNILHNVEVVAPEYRKFSSFLHKQQINLNKSDRLLKNEDECEIVVQRFQKTIQDNYINSLSDEYILMQKENCFFKIFESVFDSKIENIEYISEKLENEKRLYLEEQYQLQEYDKLIEREKILKKKEKVTKDLDNMKSKVKEIISIYKNKIGQYQKKIIGKIQIPLYIYSGRVLQYYQGGLGIFIKYDTKGEKLDSIRFLASKQSDHDVLYTLSSGQLTGVIIALTLTLNKIYGKDSFSCMLIDDPVQTMDDLNVDSLVELLRNEFRDYQMIVSTHEEEFSRFIRYKYKKYKLIARRYQLNE</sequence>
<protein>
    <recommendedName>
        <fullName evidence="3">Nuclease SbcCD subunit C</fullName>
    </recommendedName>
</protein>
<name>A0A1A6ARG5_9CLOT</name>
<dbReference type="PANTHER" id="PTHR32114:SF2">
    <property type="entry name" value="ABC TRANSPORTER ABCH.3"/>
    <property type="match status" value="1"/>
</dbReference>
<dbReference type="GO" id="GO:0006302">
    <property type="term" value="P:double-strand break repair"/>
    <property type="evidence" value="ECO:0007669"/>
    <property type="project" value="InterPro"/>
</dbReference>
<accession>A0A1A6ARG5</accession>
<comment type="subunit">
    <text evidence="2">Heterodimer of SbcC and SbcD.</text>
</comment>
<evidence type="ECO:0000313" key="7">
    <source>
        <dbReference type="Proteomes" id="UP000093954"/>
    </source>
</evidence>
<feature type="domain" description="Rad50/SbcC-type AAA" evidence="5">
    <location>
        <begin position="8"/>
        <end position="246"/>
    </location>
</feature>
<evidence type="ECO:0000259" key="5">
    <source>
        <dbReference type="Pfam" id="PF13476"/>
    </source>
</evidence>
<feature type="coiled-coil region" evidence="4">
    <location>
        <begin position="570"/>
        <end position="623"/>
    </location>
</feature>
<proteinExistence type="inferred from homology"/>